<name>A0A3G4ZP40_9VIRU</name>
<protein>
    <submittedName>
        <fullName evidence="1">Uncharacterized protein</fullName>
    </submittedName>
</protein>
<accession>A0A3G4ZP40</accession>
<organism evidence="1">
    <name type="scientific">Terrestrivirus sp</name>
    <dbReference type="NCBI Taxonomy" id="2487775"/>
    <lineage>
        <taxon>Viruses</taxon>
        <taxon>Varidnaviria</taxon>
        <taxon>Bamfordvirae</taxon>
        <taxon>Nucleocytoviricota</taxon>
        <taxon>Megaviricetes</taxon>
        <taxon>Imitervirales</taxon>
        <taxon>Mimiviridae</taxon>
        <taxon>Klosneuvirinae</taxon>
    </lineage>
</organism>
<evidence type="ECO:0000313" key="1">
    <source>
        <dbReference type="EMBL" id="AYV76662.1"/>
    </source>
</evidence>
<gene>
    <name evidence="1" type="ORF">Terrestrivirus11_3</name>
</gene>
<sequence>MARWIHNQKRNYLRNEFIMKIEKIQLLWIDFLIEYDHILLFQ</sequence>
<dbReference type="EMBL" id="MK071989">
    <property type="protein sequence ID" value="AYV76662.1"/>
    <property type="molecule type" value="Genomic_DNA"/>
</dbReference>
<reference evidence="1" key="1">
    <citation type="submission" date="2018-10" db="EMBL/GenBank/DDBJ databases">
        <title>Hidden diversity of soil giant viruses.</title>
        <authorList>
            <person name="Schulz F."/>
            <person name="Alteio L."/>
            <person name="Goudeau D."/>
            <person name="Ryan E.M."/>
            <person name="Malmstrom R.R."/>
            <person name="Blanchard J."/>
            <person name="Woyke T."/>
        </authorList>
    </citation>
    <scope>NUCLEOTIDE SEQUENCE</scope>
    <source>
        <strain evidence="1">TEV1</strain>
    </source>
</reference>
<proteinExistence type="predicted"/>